<dbReference type="SUPFAM" id="SSF51182">
    <property type="entry name" value="RmlC-like cupins"/>
    <property type="match status" value="1"/>
</dbReference>
<dbReference type="eggNOG" id="arCOG02994">
    <property type="taxonomic scope" value="Archaea"/>
</dbReference>
<dbReference type="OrthoDB" id="23670at2157"/>
<accession>A8M9V5</accession>
<dbReference type="STRING" id="397948.Cmaq_1603"/>
<dbReference type="RefSeq" id="WP_012186645.1">
    <property type="nucleotide sequence ID" value="NC_009954.1"/>
</dbReference>
<dbReference type="Gene3D" id="2.60.120.10">
    <property type="entry name" value="Jelly Rolls"/>
    <property type="match status" value="1"/>
</dbReference>
<evidence type="ECO:0000313" key="3">
    <source>
        <dbReference type="EMBL" id="ABW02426.1"/>
    </source>
</evidence>
<dbReference type="SMR" id="A8M9V5"/>
<dbReference type="AlphaFoldDB" id="A8M9V5"/>
<dbReference type="PANTHER" id="PTHR35848:SF6">
    <property type="entry name" value="CUPIN TYPE-2 DOMAIN-CONTAINING PROTEIN"/>
    <property type="match status" value="1"/>
</dbReference>
<keyword evidence="4" id="KW-1185">Reference proteome</keyword>
<dbReference type="GO" id="GO:0046872">
    <property type="term" value="F:metal ion binding"/>
    <property type="evidence" value="ECO:0007669"/>
    <property type="project" value="UniProtKB-KW"/>
</dbReference>
<gene>
    <name evidence="3" type="ordered locus">Cmaq_1603</name>
</gene>
<dbReference type="InterPro" id="IPR011051">
    <property type="entry name" value="RmlC_Cupin_sf"/>
</dbReference>
<evidence type="ECO:0000313" key="4">
    <source>
        <dbReference type="Proteomes" id="UP000001137"/>
    </source>
</evidence>
<feature type="domain" description="Cupin type-2" evidence="2">
    <location>
        <begin position="44"/>
        <end position="110"/>
    </location>
</feature>
<protein>
    <submittedName>
        <fullName evidence="3">Cupin 2 conserved barrel domain protein</fullName>
    </submittedName>
</protein>
<dbReference type="InterPro" id="IPR014710">
    <property type="entry name" value="RmlC-like_jellyroll"/>
</dbReference>
<reference evidence="3 4" key="1">
    <citation type="submission" date="2007-10" db="EMBL/GenBank/DDBJ databases">
        <title>Complete sequence of Caldivirga maquilingensis IC-167.</title>
        <authorList>
            <consortium name="US DOE Joint Genome Institute"/>
            <person name="Copeland A."/>
            <person name="Lucas S."/>
            <person name="Lapidus A."/>
            <person name="Barry K."/>
            <person name="Glavina del Rio T."/>
            <person name="Dalin E."/>
            <person name="Tice H."/>
            <person name="Pitluck S."/>
            <person name="Saunders E."/>
            <person name="Brettin T."/>
            <person name="Bruce D."/>
            <person name="Detter J.C."/>
            <person name="Han C."/>
            <person name="Schmutz J."/>
            <person name="Larimer F."/>
            <person name="Land M."/>
            <person name="Hauser L."/>
            <person name="Kyrpides N."/>
            <person name="Ivanova N."/>
            <person name="Biddle J.F."/>
            <person name="Zhang Z."/>
            <person name="Fitz-Gibbon S.T."/>
            <person name="Lowe T.M."/>
            <person name="Saltikov C."/>
            <person name="House C.H."/>
            <person name="Richardson P."/>
        </authorList>
    </citation>
    <scope>NUCLEOTIDE SEQUENCE [LARGE SCALE GENOMIC DNA]</scope>
    <source>
        <strain evidence="4">ATCC 700844 / DSM 13496 / JCM 10307 / IC-167</strain>
    </source>
</reference>
<dbReference type="HOGENOM" id="CLU_116722_4_2_2"/>
<organism evidence="3 4">
    <name type="scientific">Caldivirga maquilingensis (strain ATCC 700844 / DSM 13496 / JCM 10307 / IC-167)</name>
    <dbReference type="NCBI Taxonomy" id="397948"/>
    <lineage>
        <taxon>Archaea</taxon>
        <taxon>Thermoproteota</taxon>
        <taxon>Thermoprotei</taxon>
        <taxon>Thermoproteales</taxon>
        <taxon>Thermoproteaceae</taxon>
        <taxon>Caldivirga</taxon>
    </lineage>
</organism>
<evidence type="ECO:0000259" key="2">
    <source>
        <dbReference type="Pfam" id="PF07883"/>
    </source>
</evidence>
<dbReference type="PANTHER" id="PTHR35848">
    <property type="entry name" value="OXALATE-BINDING PROTEIN"/>
    <property type="match status" value="1"/>
</dbReference>
<dbReference type="KEGG" id="cma:Cmaq_1603"/>
<dbReference type="Pfam" id="PF07883">
    <property type="entry name" value="Cupin_2"/>
    <property type="match status" value="1"/>
</dbReference>
<name>A8M9V5_CALMQ</name>
<dbReference type="GeneID" id="5710107"/>
<keyword evidence="1" id="KW-0479">Metal-binding</keyword>
<evidence type="ECO:0000256" key="1">
    <source>
        <dbReference type="ARBA" id="ARBA00022723"/>
    </source>
</evidence>
<dbReference type="InterPro" id="IPR051610">
    <property type="entry name" value="GPI/OXD"/>
</dbReference>
<dbReference type="InterPro" id="IPR013096">
    <property type="entry name" value="Cupin_2"/>
</dbReference>
<proteinExistence type="predicted"/>
<sequence>MSYTLVNVNDVKPEPLNIKGSAGVFTQWLVSKGNGSSKYAVRRQLIKPGGKAPLHRHAYDETFLVLNGRGVMTINGESIEVKPGVCVFVPSKMPHSIRNTGDYDLELITVISYEEDMSIEVLE</sequence>
<dbReference type="EMBL" id="CP000852">
    <property type="protein sequence ID" value="ABW02426.1"/>
    <property type="molecule type" value="Genomic_DNA"/>
</dbReference>
<dbReference type="Proteomes" id="UP000001137">
    <property type="component" value="Chromosome"/>
</dbReference>